<dbReference type="InterPro" id="IPR036890">
    <property type="entry name" value="HATPase_C_sf"/>
</dbReference>
<keyword evidence="12" id="KW-0418">Kinase</keyword>
<name>A0A371X209_9HYPH</name>
<dbReference type="SUPFAM" id="SSF55785">
    <property type="entry name" value="PYP-like sensor domain (PAS domain)"/>
    <property type="match status" value="3"/>
</dbReference>
<feature type="domain" description="PAS" evidence="17">
    <location>
        <begin position="426"/>
        <end position="501"/>
    </location>
</feature>
<dbReference type="InterPro" id="IPR013767">
    <property type="entry name" value="PAS_fold"/>
</dbReference>
<evidence type="ECO:0000256" key="16">
    <source>
        <dbReference type="ARBA" id="ARBA00023170"/>
    </source>
</evidence>
<dbReference type="SUPFAM" id="SSF55781">
    <property type="entry name" value="GAF domain-like"/>
    <property type="match status" value="1"/>
</dbReference>
<evidence type="ECO:0000256" key="12">
    <source>
        <dbReference type="ARBA" id="ARBA00022777"/>
    </source>
</evidence>
<dbReference type="Gene3D" id="3.30.450.20">
    <property type="entry name" value="PAS domain"/>
    <property type="match status" value="3"/>
</dbReference>
<evidence type="ECO:0000256" key="3">
    <source>
        <dbReference type="ARBA" id="ARBA00021740"/>
    </source>
</evidence>
<dbReference type="InterPro" id="IPR001610">
    <property type="entry name" value="PAC"/>
</dbReference>
<dbReference type="InterPro" id="IPR035965">
    <property type="entry name" value="PAS-like_dom_sf"/>
</dbReference>
<evidence type="ECO:0000313" key="19">
    <source>
        <dbReference type="EMBL" id="RFC63258.1"/>
    </source>
</evidence>
<dbReference type="Pfam" id="PF07536">
    <property type="entry name" value="HWE_HK"/>
    <property type="match status" value="1"/>
</dbReference>
<dbReference type="InterPro" id="IPR000014">
    <property type="entry name" value="PAS"/>
</dbReference>
<keyword evidence="7" id="KW-0285">Flavoprotein</keyword>
<keyword evidence="11" id="KW-0547">Nucleotide-binding</keyword>
<evidence type="ECO:0000256" key="5">
    <source>
        <dbReference type="ARBA" id="ARBA00022553"/>
    </source>
</evidence>
<dbReference type="InterPro" id="IPR013655">
    <property type="entry name" value="PAS_fold_3"/>
</dbReference>
<keyword evidence="10" id="KW-0677">Repeat</keyword>
<dbReference type="CDD" id="cd00130">
    <property type="entry name" value="PAS"/>
    <property type="match status" value="2"/>
</dbReference>
<evidence type="ECO:0000256" key="10">
    <source>
        <dbReference type="ARBA" id="ARBA00022737"/>
    </source>
</evidence>
<dbReference type="RefSeq" id="WP_116625828.1">
    <property type="nucleotide sequence ID" value="NZ_QURN01000028.1"/>
</dbReference>
<evidence type="ECO:0000256" key="6">
    <source>
        <dbReference type="ARBA" id="ARBA00022606"/>
    </source>
</evidence>
<keyword evidence="20" id="KW-1185">Reference proteome</keyword>
<dbReference type="GO" id="GO:0009881">
    <property type="term" value="F:photoreceptor activity"/>
    <property type="evidence" value="ECO:0007669"/>
    <property type="project" value="UniProtKB-KW"/>
</dbReference>
<keyword evidence="5" id="KW-0597">Phosphoprotein</keyword>
<evidence type="ECO:0000256" key="8">
    <source>
        <dbReference type="ARBA" id="ARBA00022643"/>
    </source>
</evidence>
<keyword evidence="4" id="KW-0600">Photoreceptor protein</keyword>
<keyword evidence="9" id="KW-0808">Transferase</keyword>
<dbReference type="EC" id="2.7.13.3" evidence="2"/>
<dbReference type="PROSITE" id="PS50113">
    <property type="entry name" value="PAC"/>
    <property type="match status" value="2"/>
</dbReference>
<feature type="domain" description="PAC" evidence="18">
    <location>
        <begin position="503"/>
        <end position="556"/>
    </location>
</feature>
<evidence type="ECO:0000256" key="1">
    <source>
        <dbReference type="ARBA" id="ARBA00000085"/>
    </source>
</evidence>
<gene>
    <name evidence="19" type="ORF">DY251_20800</name>
</gene>
<dbReference type="SMART" id="SM00086">
    <property type="entry name" value="PAC"/>
    <property type="match status" value="3"/>
</dbReference>
<keyword evidence="6" id="KW-0716">Sensory transduction</keyword>
<comment type="catalytic activity">
    <reaction evidence="1">
        <text>ATP + protein L-histidine = ADP + protein N-phospho-L-histidine.</text>
        <dbReference type="EC" id="2.7.13.3"/>
    </reaction>
</comment>
<dbReference type="SMART" id="SM00091">
    <property type="entry name" value="PAS"/>
    <property type="match status" value="3"/>
</dbReference>
<accession>A0A371X209</accession>
<evidence type="ECO:0000256" key="13">
    <source>
        <dbReference type="ARBA" id="ARBA00022840"/>
    </source>
</evidence>
<dbReference type="EMBL" id="QURN01000028">
    <property type="protein sequence ID" value="RFC63258.1"/>
    <property type="molecule type" value="Genomic_DNA"/>
</dbReference>
<sequence length="754" mass="83505">MPMTDPQRGIYPAGTPVGLAGLAANGRITSADGAMSRILGRESSDLIGRPLADLASPANRDSLLDAFSNISRTGEEQSLEVDFNRREGTVRVEVRLHKVAGEGATAPILAVLIDISQYIEAEAVLRDREERLRSALDASQMGTFVWHIDESRTEPDNQMRSLFGMDTDAMLSLDARSISNIVPDDRKRYSAAVARACHPDGDGVLQEDIRIRLADGTVRWISITGQVAFDGKAPKRMTGAVLDITHRKRIEAALRESEERHAFLLRLSDALRAVSEPEQIQLVASRLLGERLGANRVAYAEIIDSVAYILNDYTQSSASITGRFPVELYGHKLVEAWRRGETVVVDDVANDPQLDDADLGAYRDAGISAFIAVMLTKDSQSGAALGVHSLTPRRWTPAEIILAEEVAERTWSAMERTNAEAAQRQSEERLSQFTNASSDVLWIRDASTMECEFLSPAFEKIYGVDRESMLGEEHVSSWFDLIVPEDREDAWQNTEKARNGERVAFEYRIRRPSDNQIRWLRSTAFPMFDNEGHVQRIGGINHDWTALKLAQEHQQLLTAELQHRVRNTLSVIRSIARRTAQTSETVEDYAMHLDGRIGAFARVQAAVTRDPTAGIDLGLLVADTLLAATARESDQVSIDGPQVGLQPKAAETMGLAIHELATNAVKYGALSVPEGKIAISWKIADDGDDRNLVFVWEESGLSDLPRAPSRTGFGTELVQRTLAYELDATIDRQFNPWGVRYLIKLPMVERTIKA</sequence>
<dbReference type="InterPro" id="IPR029016">
    <property type="entry name" value="GAF-like_dom_sf"/>
</dbReference>
<evidence type="ECO:0000256" key="4">
    <source>
        <dbReference type="ARBA" id="ARBA00022543"/>
    </source>
</evidence>
<proteinExistence type="predicted"/>
<comment type="caution">
    <text evidence="19">The sequence shown here is derived from an EMBL/GenBank/DDBJ whole genome shotgun (WGS) entry which is preliminary data.</text>
</comment>
<dbReference type="NCBIfam" id="TIGR00229">
    <property type="entry name" value="sensory_box"/>
    <property type="match status" value="3"/>
</dbReference>
<dbReference type="Gene3D" id="3.30.565.10">
    <property type="entry name" value="Histidine kinase-like ATPase, C-terminal domain"/>
    <property type="match status" value="1"/>
</dbReference>
<dbReference type="InterPro" id="IPR011102">
    <property type="entry name" value="Sig_transdc_His_kinase_HWE"/>
</dbReference>
<dbReference type="Pfam" id="PF01590">
    <property type="entry name" value="GAF"/>
    <property type="match status" value="1"/>
</dbReference>
<keyword evidence="13" id="KW-0067">ATP-binding</keyword>
<dbReference type="GO" id="GO:0006355">
    <property type="term" value="P:regulation of DNA-templated transcription"/>
    <property type="evidence" value="ECO:0007669"/>
    <property type="project" value="InterPro"/>
</dbReference>
<feature type="domain" description="PAC" evidence="18">
    <location>
        <begin position="205"/>
        <end position="256"/>
    </location>
</feature>
<dbReference type="PROSITE" id="PS50112">
    <property type="entry name" value="PAS"/>
    <property type="match status" value="2"/>
</dbReference>
<dbReference type="PANTHER" id="PTHR41523">
    <property type="entry name" value="TWO-COMPONENT SYSTEM SENSOR PROTEIN"/>
    <property type="match status" value="1"/>
</dbReference>
<dbReference type="Gene3D" id="3.30.450.40">
    <property type="match status" value="1"/>
</dbReference>
<evidence type="ECO:0000259" key="17">
    <source>
        <dbReference type="PROSITE" id="PS50112"/>
    </source>
</evidence>
<keyword evidence="15" id="KW-0843">Virulence</keyword>
<evidence type="ECO:0000256" key="14">
    <source>
        <dbReference type="ARBA" id="ARBA00022991"/>
    </source>
</evidence>
<evidence type="ECO:0000256" key="11">
    <source>
        <dbReference type="ARBA" id="ARBA00022741"/>
    </source>
</evidence>
<dbReference type="SMART" id="SM00911">
    <property type="entry name" value="HWE_HK"/>
    <property type="match status" value="1"/>
</dbReference>
<dbReference type="InterPro" id="IPR000700">
    <property type="entry name" value="PAS-assoc_C"/>
</dbReference>
<keyword evidence="8" id="KW-0288">FMN</keyword>
<dbReference type="PANTHER" id="PTHR41523:SF8">
    <property type="entry name" value="ETHYLENE RESPONSE SENSOR PROTEIN"/>
    <property type="match status" value="1"/>
</dbReference>
<evidence type="ECO:0000256" key="9">
    <source>
        <dbReference type="ARBA" id="ARBA00022679"/>
    </source>
</evidence>
<dbReference type="InterPro" id="IPR003018">
    <property type="entry name" value="GAF"/>
</dbReference>
<evidence type="ECO:0000313" key="20">
    <source>
        <dbReference type="Proteomes" id="UP000262379"/>
    </source>
</evidence>
<dbReference type="SMART" id="SM00065">
    <property type="entry name" value="GAF"/>
    <property type="match status" value="1"/>
</dbReference>
<dbReference type="AlphaFoldDB" id="A0A371X209"/>
<dbReference type="Pfam" id="PF08447">
    <property type="entry name" value="PAS_3"/>
    <property type="match status" value="2"/>
</dbReference>
<protein>
    <recommendedName>
        <fullName evidence="3">Blue-light-activated histidine kinase</fullName>
        <ecNumber evidence="2">2.7.13.3</ecNumber>
    </recommendedName>
</protein>
<keyword evidence="14" id="KW-0157">Chromophore</keyword>
<evidence type="ECO:0000256" key="15">
    <source>
        <dbReference type="ARBA" id="ARBA00023026"/>
    </source>
</evidence>
<dbReference type="Proteomes" id="UP000262379">
    <property type="component" value="Unassembled WGS sequence"/>
</dbReference>
<dbReference type="Pfam" id="PF00989">
    <property type="entry name" value="PAS"/>
    <property type="match status" value="1"/>
</dbReference>
<evidence type="ECO:0000259" key="18">
    <source>
        <dbReference type="PROSITE" id="PS50113"/>
    </source>
</evidence>
<dbReference type="Gene3D" id="2.10.70.100">
    <property type="match status" value="1"/>
</dbReference>
<dbReference type="GO" id="GO:0005524">
    <property type="term" value="F:ATP binding"/>
    <property type="evidence" value="ECO:0007669"/>
    <property type="project" value="UniProtKB-KW"/>
</dbReference>
<keyword evidence="16" id="KW-0675">Receptor</keyword>
<reference evidence="20" key="1">
    <citation type="submission" date="2018-08" db="EMBL/GenBank/DDBJ databases">
        <authorList>
            <person name="Im W.T."/>
        </authorList>
    </citation>
    <scope>NUCLEOTIDE SEQUENCE [LARGE SCALE GENOMIC DNA]</scope>
    <source>
        <strain evidence="20">LA-28</strain>
    </source>
</reference>
<organism evidence="19 20">
    <name type="scientific">Mesorhizobium denitrificans</name>
    <dbReference type="NCBI Taxonomy" id="2294114"/>
    <lineage>
        <taxon>Bacteria</taxon>
        <taxon>Pseudomonadati</taxon>
        <taxon>Pseudomonadota</taxon>
        <taxon>Alphaproteobacteria</taxon>
        <taxon>Hyphomicrobiales</taxon>
        <taxon>Phyllobacteriaceae</taxon>
        <taxon>Mesorhizobium</taxon>
    </lineage>
</organism>
<feature type="domain" description="PAS" evidence="17">
    <location>
        <begin position="24"/>
        <end position="74"/>
    </location>
</feature>
<evidence type="ECO:0000256" key="7">
    <source>
        <dbReference type="ARBA" id="ARBA00022630"/>
    </source>
</evidence>
<evidence type="ECO:0000256" key="2">
    <source>
        <dbReference type="ARBA" id="ARBA00012438"/>
    </source>
</evidence>
<dbReference type="GO" id="GO:0004673">
    <property type="term" value="F:protein histidine kinase activity"/>
    <property type="evidence" value="ECO:0007669"/>
    <property type="project" value="UniProtKB-EC"/>
</dbReference>